<organism evidence="2 3">
    <name type="scientific">Cryptolaemus montrouzieri</name>
    <dbReference type="NCBI Taxonomy" id="559131"/>
    <lineage>
        <taxon>Eukaryota</taxon>
        <taxon>Metazoa</taxon>
        <taxon>Ecdysozoa</taxon>
        <taxon>Arthropoda</taxon>
        <taxon>Hexapoda</taxon>
        <taxon>Insecta</taxon>
        <taxon>Pterygota</taxon>
        <taxon>Neoptera</taxon>
        <taxon>Endopterygota</taxon>
        <taxon>Coleoptera</taxon>
        <taxon>Polyphaga</taxon>
        <taxon>Cucujiformia</taxon>
        <taxon>Coccinelloidea</taxon>
        <taxon>Coccinellidae</taxon>
        <taxon>Scymninae</taxon>
        <taxon>Scymnini</taxon>
        <taxon>Cryptolaemus</taxon>
    </lineage>
</organism>
<gene>
    <name evidence="2" type="ORF">HHI36_013346</name>
</gene>
<proteinExistence type="predicted"/>
<comment type="caution">
    <text evidence="2">The sequence shown here is derived from an EMBL/GenBank/DDBJ whole genome shotgun (WGS) entry which is preliminary data.</text>
</comment>
<feature type="transmembrane region" description="Helical" evidence="1">
    <location>
        <begin position="73"/>
        <end position="93"/>
    </location>
</feature>
<name>A0ABD2NHC4_9CUCU</name>
<evidence type="ECO:0000313" key="3">
    <source>
        <dbReference type="Proteomes" id="UP001516400"/>
    </source>
</evidence>
<dbReference type="Proteomes" id="UP001516400">
    <property type="component" value="Unassembled WGS sequence"/>
</dbReference>
<keyword evidence="3" id="KW-1185">Reference proteome</keyword>
<evidence type="ECO:0000256" key="1">
    <source>
        <dbReference type="SAM" id="Phobius"/>
    </source>
</evidence>
<keyword evidence="1" id="KW-0812">Transmembrane</keyword>
<sequence length="129" mass="14580">MPSMLFLLNCLHQELYKLLNSAFALLVIVLVAPLNQVQGIDLVDPHDPNVRFNSTPVNEYYSLSIDENVNSAILFYIVNVLLFNICHVASLKYPYDIYEITKACPVRLKKVLYRAVPVNDTPTTLTPPS</sequence>
<reference evidence="2 3" key="1">
    <citation type="journal article" date="2021" name="BMC Biol.">
        <title>Horizontally acquired antibacterial genes associated with adaptive radiation of ladybird beetles.</title>
        <authorList>
            <person name="Li H.S."/>
            <person name="Tang X.F."/>
            <person name="Huang Y.H."/>
            <person name="Xu Z.Y."/>
            <person name="Chen M.L."/>
            <person name="Du X.Y."/>
            <person name="Qiu B.Y."/>
            <person name="Chen P.T."/>
            <person name="Zhang W."/>
            <person name="Slipinski A."/>
            <person name="Escalona H.E."/>
            <person name="Waterhouse R.M."/>
            <person name="Zwick A."/>
            <person name="Pang H."/>
        </authorList>
    </citation>
    <scope>NUCLEOTIDE SEQUENCE [LARGE SCALE GENOMIC DNA]</scope>
    <source>
        <strain evidence="2">SYSU2018</strain>
    </source>
</reference>
<keyword evidence="1" id="KW-1133">Transmembrane helix</keyword>
<dbReference type="AlphaFoldDB" id="A0ABD2NHC4"/>
<protein>
    <submittedName>
        <fullName evidence="2">Uncharacterized protein</fullName>
    </submittedName>
</protein>
<accession>A0ABD2NHC4</accession>
<dbReference type="EMBL" id="JABFTP020000103">
    <property type="protein sequence ID" value="KAL3278004.1"/>
    <property type="molecule type" value="Genomic_DNA"/>
</dbReference>
<keyword evidence="1" id="KW-0472">Membrane</keyword>
<evidence type="ECO:0000313" key="2">
    <source>
        <dbReference type="EMBL" id="KAL3278004.1"/>
    </source>
</evidence>